<evidence type="ECO:0000256" key="1">
    <source>
        <dbReference type="SAM" id="MobiDB-lite"/>
    </source>
</evidence>
<feature type="region of interest" description="Disordered" evidence="1">
    <location>
        <begin position="317"/>
        <end position="358"/>
    </location>
</feature>
<comment type="caution">
    <text evidence="2">The sequence shown here is derived from an EMBL/GenBank/DDBJ whole genome shotgun (WGS) entry which is preliminary data.</text>
</comment>
<gene>
    <name evidence="2" type="ORF">FPSE_09595</name>
</gene>
<evidence type="ECO:0000313" key="3">
    <source>
        <dbReference type="Proteomes" id="UP000007978"/>
    </source>
</evidence>
<protein>
    <submittedName>
        <fullName evidence="2">Uncharacterized protein</fullName>
    </submittedName>
</protein>
<dbReference type="Proteomes" id="UP000007978">
    <property type="component" value="Chromosome 2"/>
</dbReference>
<dbReference type="eggNOG" id="ENOG502RG1Q">
    <property type="taxonomic scope" value="Eukaryota"/>
</dbReference>
<evidence type="ECO:0000313" key="2">
    <source>
        <dbReference type="EMBL" id="EKJ70221.1"/>
    </source>
</evidence>
<dbReference type="AlphaFoldDB" id="K3UF09"/>
<dbReference type="OrthoDB" id="5138970at2759"/>
<dbReference type="EMBL" id="AFNW01000312">
    <property type="protein sequence ID" value="EKJ70221.1"/>
    <property type="molecule type" value="Genomic_DNA"/>
</dbReference>
<sequence>MDVKFLNDELTALLSQHFQIVATHSQRQDQWYKRSYQSFTSQHGDRKPLILVPHTSKEEWIPHLRQFASSLGKKLEIARRESRAFDNIPESKLFSDNVLDEAHTRPLCLAITDSKPLSPDMMQMSWWTTKIQHPDDKARRLKGIKALIACGQVDSLIRLALLPGVHPEQASHIKPYQWESLNSGWHTAVDKIIVIMLFLGITGTFAEDLVEKDGYKYWAPVAFFTYKSPLTAYIDAFGGKIPSSEHERRQQMTHCIEALVATQSWALSTGYTINWGERIMDNFLYMLGFEAWNRSREGEGYLGCDLNKTKTAKSLQGVGYDEEDISTKSDEGSTKKPIDPLKLRDPKREAVPEPIEEERREMDALAVLESIEADYGRKRSTKYISKNK</sequence>
<reference evidence="2 3" key="1">
    <citation type="journal article" date="2012" name="PLoS Pathog.">
        <title>Comparative pathogenomics reveals horizontally acquired novel virulence genes in fungi infecting cereal hosts.</title>
        <authorList>
            <person name="Gardiner D.M."/>
            <person name="McDonald M.C."/>
            <person name="Covarelli L."/>
            <person name="Solomon P.S."/>
            <person name="Rusu A.G."/>
            <person name="Marshall M."/>
            <person name="Kazan K."/>
            <person name="Chakraborty S."/>
            <person name="McDonald B.A."/>
            <person name="Manners J.M."/>
        </authorList>
    </citation>
    <scope>NUCLEOTIDE SEQUENCE [LARGE SCALE GENOMIC DNA]</scope>
    <source>
        <strain evidence="2 3">CS3096</strain>
    </source>
</reference>
<dbReference type="GeneID" id="20368212"/>
<proteinExistence type="predicted"/>
<accession>K3UF09</accession>
<dbReference type="KEGG" id="fpu:FPSE_09595"/>
<feature type="compositionally biased region" description="Basic and acidic residues" evidence="1">
    <location>
        <begin position="325"/>
        <end position="358"/>
    </location>
</feature>
<dbReference type="HOGENOM" id="CLU_058072_0_0_1"/>
<keyword evidence="3" id="KW-1185">Reference proteome</keyword>
<organism evidence="2 3">
    <name type="scientific">Fusarium pseudograminearum (strain CS3096)</name>
    <name type="common">Wheat and barley crown-rot fungus</name>
    <dbReference type="NCBI Taxonomy" id="1028729"/>
    <lineage>
        <taxon>Eukaryota</taxon>
        <taxon>Fungi</taxon>
        <taxon>Dikarya</taxon>
        <taxon>Ascomycota</taxon>
        <taxon>Pezizomycotina</taxon>
        <taxon>Sordariomycetes</taxon>
        <taxon>Hypocreomycetidae</taxon>
        <taxon>Hypocreales</taxon>
        <taxon>Nectriaceae</taxon>
        <taxon>Fusarium</taxon>
    </lineage>
</organism>
<name>K3UF09_FUSPC</name>
<dbReference type="RefSeq" id="XP_009260987.1">
    <property type="nucleotide sequence ID" value="XM_009262712.1"/>
</dbReference>